<dbReference type="Gene3D" id="1.10.10.60">
    <property type="entry name" value="Homeodomain-like"/>
    <property type="match status" value="1"/>
</dbReference>
<dbReference type="Gene3D" id="3.30.450.20">
    <property type="entry name" value="PAS domain"/>
    <property type="match status" value="1"/>
</dbReference>
<dbReference type="GO" id="GO:0005524">
    <property type="term" value="F:ATP binding"/>
    <property type="evidence" value="ECO:0007669"/>
    <property type="project" value="UniProtKB-KW"/>
</dbReference>
<dbReference type="InterPro" id="IPR011991">
    <property type="entry name" value="ArsR-like_HTH"/>
</dbReference>
<evidence type="ECO:0000256" key="5">
    <source>
        <dbReference type="ARBA" id="ARBA00029500"/>
    </source>
</evidence>
<dbReference type="PROSITE" id="PS50113">
    <property type="entry name" value="PAC"/>
    <property type="match status" value="1"/>
</dbReference>
<dbReference type="InterPro" id="IPR002078">
    <property type="entry name" value="Sigma_54_int"/>
</dbReference>
<dbReference type="InterPro" id="IPR013656">
    <property type="entry name" value="PAS_4"/>
</dbReference>
<dbReference type="PROSITE" id="PS00675">
    <property type="entry name" value="SIGMA54_INTERACT_1"/>
    <property type="match status" value="1"/>
</dbReference>
<dbReference type="PANTHER" id="PTHR32071:SF57">
    <property type="entry name" value="C4-DICARBOXYLATE TRANSPORT TRANSCRIPTIONAL REGULATORY PROTEIN DCTD"/>
    <property type="match status" value="1"/>
</dbReference>
<dbReference type="CDD" id="cd00090">
    <property type="entry name" value="HTH_ARSR"/>
    <property type="match status" value="1"/>
</dbReference>
<dbReference type="InterPro" id="IPR025662">
    <property type="entry name" value="Sigma_54_int_dom_ATP-bd_1"/>
</dbReference>
<evidence type="ECO:0000256" key="3">
    <source>
        <dbReference type="ARBA" id="ARBA00022840"/>
    </source>
</evidence>
<dbReference type="SUPFAM" id="SSF46689">
    <property type="entry name" value="Homeodomain-like"/>
    <property type="match status" value="1"/>
</dbReference>
<dbReference type="InterPro" id="IPR003593">
    <property type="entry name" value="AAA+_ATPase"/>
</dbReference>
<dbReference type="KEGG" id="pabs:JIR001_12140"/>
<dbReference type="PANTHER" id="PTHR32071">
    <property type="entry name" value="TRANSCRIPTIONAL REGULATORY PROTEIN"/>
    <property type="match status" value="1"/>
</dbReference>
<dbReference type="NCBIfam" id="TIGR00229">
    <property type="entry name" value="sensory_box"/>
    <property type="match status" value="1"/>
</dbReference>
<dbReference type="RefSeq" id="WP_246512216.1">
    <property type="nucleotide sequence ID" value="NZ_AP024601.1"/>
</dbReference>
<sequence>MMDPHRRQTTKEWDFEAVIGKLFDELIITDERGRILTVNGDFEKMYGQPSHQLVGKTVAELEKQRVFYPSVTLRVLETREKQTAVQQTKSGRRMLVTGLPVFDNNGQLRWVICLSRDITEPVRLREYLTVLEKEVDRLQAELEVLRRDRMTNEPIVAASKAMQQVLATARKAAKVDVNVLLLGESGVGKTALARWIHQHSARAEGPLIEVNCGAIPEALLESELFGYEAGAFTGAQRKGKPGFAELADGGTLFFDEIAELSPASQVKVLKLIQEKRFYRVGGTEARTSNFRLIAATNQDLEKLVKEGRFRQDLYYRLNVVPIVIPPLRERKEDIVVLIRSLMETICRKYGVHKTVDPQVVDWLTQLSWKGNVRELENLLERLVVTTESTVIRMDDMPEPYRQTGTLPALRWEKGRTLNVILNEVEREVLLSVAKKGRTTAQIASLLGVSQPTVVRKLKKHGIRLHG</sequence>
<dbReference type="InterPro" id="IPR009057">
    <property type="entry name" value="Homeodomain-like_sf"/>
</dbReference>
<reference evidence="9" key="2">
    <citation type="journal article" date="2021" name="Microbiol. Resour. Announc.">
        <title>Complete Genome Sequence of Polycladomyces abyssicola JIR-001T, Isolated from Hemipelagic Sediment in Deep Seawater.</title>
        <authorList>
            <person name="Tsubouchi T."/>
            <person name="Kaneko Y."/>
        </authorList>
    </citation>
    <scope>NUCLEOTIDE SEQUENCE</scope>
    <source>
        <strain evidence="9">JIR-001</strain>
    </source>
</reference>
<feature type="domain" description="Sigma-54 factor interaction" evidence="6">
    <location>
        <begin position="155"/>
        <end position="384"/>
    </location>
</feature>
<feature type="domain" description="PAS" evidence="7">
    <location>
        <begin position="11"/>
        <end position="61"/>
    </location>
</feature>
<proteinExistence type="predicted"/>
<dbReference type="EMBL" id="AP024601">
    <property type="protein sequence ID" value="BCU81431.1"/>
    <property type="molecule type" value="Genomic_DNA"/>
</dbReference>
<evidence type="ECO:0000256" key="2">
    <source>
        <dbReference type="ARBA" id="ARBA00022797"/>
    </source>
</evidence>
<dbReference type="InterPro" id="IPR058031">
    <property type="entry name" value="AAA_lid_NorR"/>
</dbReference>
<evidence type="ECO:0000313" key="9">
    <source>
        <dbReference type="EMBL" id="BCU81431.1"/>
    </source>
</evidence>
<evidence type="ECO:0000259" key="6">
    <source>
        <dbReference type="PROSITE" id="PS50045"/>
    </source>
</evidence>
<keyword evidence="1" id="KW-0547">Nucleotide-binding</keyword>
<dbReference type="GO" id="GO:0006355">
    <property type="term" value="P:regulation of DNA-templated transcription"/>
    <property type="evidence" value="ECO:0007669"/>
    <property type="project" value="InterPro"/>
</dbReference>
<dbReference type="SUPFAM" id="SSF52540">
    <property type="entry name" value="P-loop containing nucleoside triphosphate hydrolases"/>
    <property type="match status" value="1"/>
</dbReference>
<dbReference type="Proteomes" id="UP000677436">
    <property type="component" value="Chromosome"/>
</dbReference>
<dbReference type="AlphaFoldDB" id="A0A8D5UDK5"/>
<dbReference type="InterPro" id="IPR035965">
    <property type="entry name" value="PAS-like_dom_sf"/>
</dbReference>
<dbReference type="Gene3D" id="1.10.8.60">
    <property type="match status" value="1"/>
</dbReference>
<name>A0A8D5UDK5_9BACL</name>
<dbReference type="InterPro" id="IPR025943">
    <property type="entry name" value="Sigma_54_int_dom_ATP-bd_2"/>
</dbReference>
<evidence type="ECO:0000259" key="7">
    <source>
        <dbReference type="PROSITE" id="PS50112"/>
    </source>
</evidence>
<dbReference type="InterPro" id="IPR027417">
    <property type="entry name" value="P-loop_NTPase"/>
</dbReference>
<dbReference type="InterPro" id="IPR000700">
    <property type="entry name" value="PAS-assoc_C"/>
</dbReference>
<dbReference type="InterPro" id="IPR000014">
    <property type="entry name" value="PAS"/>
</dbReference>
<keyword evidence="4" id="KW-0238">DNA-binding</keyword>
<evidence type="ECO:0000259" key="8">
    <source>
        <dbReference type="PROSITE" id="PS50113"/>
    </source>
</evidence>
<dbReference type="SMART" id="SM00382">
    <property type="entry name" value="AAA"/>
    <property type="match status" value="1"/>
</dbReference>
<keyword evidence="10" id="KW-1185">Reference proteome</keyword>
<evidence type="ECO:0000313" key="10">
    <source>
        <dbReference type="Proteomes" id="UP000677436"/>
    </source>
</evidence>
<dbReference type="PROSITE" id="PS50112">
    <property type="entry name" value="PAS"/>
    <property type="match status" value="1"/>
</dbReference>
<evidence type="ECO:0000256" key="1">
    <source>
        <dbReference type="ARBA" id="ARBA00022741"/>
    </source>
</evidence>
<dbReference type="Pfam" id="PF18024">
    <property type="entry name" value="HTH_50"/>
    <property type="match status" value="1"/>
</dbReference>
<dbReference type="Pfam" id="PF00158">
    <property type="entry name" value="Sigma54_activat"/>
    <property type="match status" value="1"/>
</dbReference>
<dbReference type="Pfam" id="PF08448">
    <property type="entry name" value="PAS_4"/>
    <property type="match status" value="1"/>
</dbReference>
<dbReference type="SUPFAM" id="SSF55785">
    <property type="entry name" value="PYP-like sensor domain (PAS domain)"/>
    <property type="match status" value="1"/>
</dbReference>
<dbReference type="Gene3D" id="3.40.50.300">
    <property type="entry name" value="P-loop containing nucleotide triphosphate hydrolases"/>
    <property type="match status" value="1"/>
</dbReference>
<dbReference type="FunFam" id="3.40.50.300:FF:000006">
    <property type="entry name" value="DNA-binding transcriptional regulator NtrC"/>
    <property type="match status" value="1"/>
</dbReference>
<dbReference type="CDD" id="cd00009">
    <property type="entry name" value="AAA"/>
    <property type="match status" value="1"/>
</dbReference>
<keyword evidence="3" id="KW-0067">ATP-binding</keyword>
<dbReference type="CDD" id="cd00130">
    <property type="entry name" value="PAS"/>
    <property type="match status" value="1"/>
</dbReference>
<feature type="domain" description="PAC" evidence="8">
    <location>
        <begin position="79"/>
        <end position="130"/>
    </location>
</feature>
<evidence type="ECO:0000256" key="4">
    <source>
        <dbReference type="ARBA" id="ARBA00023125"/>
    </source>
</evidence>
<dbReference type="Pfam" id="PF25601">
    <property type="entry name" value="AAA_lid_14"/>
    <property type="match status" value="1"/>
</dbReference>
<dbReference type="PROSITE" id="PS00676">
    <property type="entry name" value="SIGMA54_INTERACT_2"/>
    <property type="match status" value="1"/>
</dbReference>
<dbReference type="GO" id="GO:0003677">
    <property type="term" value="F:DNA binding"/>
    <property type="evidence" value="ECO:0007669"/>
    <property type="project" value="UniProtKB-KW"/>
</dbReference>
<dbReference type="InterPro" id="IPR030828">
    <property type="entry name" value="HTH_TyrR"/>
</dbReference>
<keyword evidence="2" id="KW-0058">Aromatic hydrocarbons catabolism</keyword>
<dbReference type="PROSITE" id="PS50045">
    <property type="entry name" value="SIGMA54_INTERACT_4"/>
    <property type="match status" value="1"/>
</dbReference>
<accession>A0A8D5UDK5</accession>
<gene>
    <name evidence="9" type="ORF">JIR001_12140</name>
</gene>
<protein>
    <recommendedName>
        <fullName evidence="5">HTH-type transcriptional regulatory protein TyrR</fullName>
    </recommendedName>
</protein>
<organism evidence="9 10">
    <name type="scientific">Polycladomyces abyssicola</name>
    <dbReference type="NCBI Taxonomy" id="1125966"/>
    <lineage>
        <taxon>Bacteria</taxon>
        <taxon>Bacillati</taxon>
        <taxon>Bacillota</taxon>
        <taxon>Bacilli</taxon>
        <taxon>Bacillales</taxon>
        <taxon>Thermoactinomycetaceae</taxon>
        <taxon>Polycladomyces</taxon>
    </lineage>
</organism>
<reference evidence="9" key="1">
    <citation type="journal article" date="2013" name="Int. J. Syst. Evol. Microbiol.">
        <title>Polycladomyces abyssicola gen. nov., sp. nov., a thermophilic filamentous bacterium isolated from hemipelagic sediment.</title>
        <authorList>
            <person name="Tsubouchi T."/>
            <person name="Shimane Y."/>
            <person name="Mori K."/>
            <person name="Usui K."/>
            <person name="Hiraki T."/>
            <person name="Tame A."/>
            <person name="Uematsu K."/>
            <person name="Maruyama T."/>
            <person name="Hatada Y."/>
        </authorList>
    </citation>
    <scope>NUCLEOTIDE SEQUENCE</scope>
    <source>
        <strain evidence="9">JIR-001</strain>
    </source>
</reference>